<dbReference type="Gene3D" id="1.10.150.130">
    <property type="match status" value="1"/>
</dbReference>
<dbReference type="AlphaFoldDB" id="A0A4R5X527"/>
<evidence type="ECO:0000256" key="1">
    <source>
        <dbReference type="ARBA" id="ARBA00023125"/>
    </source>
</evidence>
<feature type="domain" description="Core-binding (CB)" evidence="3">
    <location>
        <begin position="33"/>
        <end position="118"/>
    </location>
</feature>
<dbReference type="SUPFAM" id="SSF56349">
    <property type="entry name" value="DNA breaking-rejoining enzymes"/>
    <property type="match status" value="1"/>
</dbReference>
<dbReference type="InterPro" id="IPR011010">
    <property type="entry name" value="DNA_brk_join_enz"/>
</dbReference>
<comment type="caution">
    <text evidence="4">The sequence shown here is derived from an EMBL/GenBank/DDBJ whole genome shotgun (WGS) entry which is preliminary data.</text>
</comment>
<name>A0A4R5X527_9MYCO</name>
<organism evidence="4 5">
    <name type="scientific">Mycolicibacterium obuense</name>
    <dbReference type="NCBI Taxonomy" id="1807"/>
    <lineage>
        <taxon>Bacteria</taxon>
        <taxon>Bacillati</taxon>
        <taxon>Actinomycetota</taxon>
        <taxon>Actinomycetes</taxon>
        <taxon>Mycobacteriales</taxon>
        <taxon>Mycobacteriaceae</taxon>
        <taxon>Mycolicibacterium</taxon>
    </lineage>
</organism>
<dbReference type="PROSITE" id="PS51900">
    <property type="entry name" value="CB"/>
    <property type="match status" value="1"/>
</dbReference>
<protein>
    <recommendedName>
        <fullName evidence="3">Core-binding (CB) domain-containing protein</fullName>
    </recommendedName>
</protein>
<evidence type="ECO:0000313" key="4">
    <source>
        <dbReference type="EMBL" id="TDL07232.1"/>
    </source>
</evidence>
<dbReference type="Proteomes" id="UP000294952">
    <property type="component" value="Unassembled WGS sequence"/>
</dbReference>
<dbReference type="GO" id="GO:0003677">
    <property type="term" value="F:DNA binding"/>
    <property type="evidence" value="ECO:0007669"/>
    <property type="project" value="UniProtKB-UniRule"/>
</dbReference>
<evidence type="ECO:0000256" key="2">
    <source>
        <dbReference type="PROSITE-ProRule" id="PRU01248"/>
    </source>
</evidence>
<gene>
    <name evidence="4" type="ORF">EUA04_14885</name>
</gene>
<dbReference type="InterPro" id="IPR010998">
    <property type="entry name" value="Integrase_recombinase_N"/>
</dbReference>
<proteinExistence type="predicted"/>
<sequence>MSAYGATRALAKAALDKKSERIRKGLAVVDSKAPLSEVARRWRTTALIASDRRQSTKELYAARCWLHIELGILAEIPLSRMTAGDIEEWIVEARRHGISPSSLRTDYTVLRAVLDTAVRDGLVAKNLAEHVDRPGVPRTEALHLAPAQVGALLDKVATSRHALPILLAAVTGMRRGEVLG</sequence>
<dbReference type="InterPro" id="IPR044068">
    <property type="entry name" value="CB"/>
</dbReference>
<keyword evidence="1 2" id="KW-0238">DNA-binding</keyword>
<reference evidence="4 5" key="1">
    <citation type="submission" date="2019-01" db="EMBL/GenBank/DDBJ databases">
        <title>High-quality-draft genome sequences of five non-tuberculosis mycobacteriaceae isolated from a nosocomial environment.</title>
        <authorList>
            <person name="Tiago I."/>
            <person name="Alarico S."/>
            <person name="Pereira S.G."/>
            <person name="Coelho C."/>
            <person name="Maranha A."/>
            <person name="Empadinhas N."/>
        </authorList>
    </citation>
    <scope>NUCLEOTIDE SEQUENCE [LARGE SCALE GENOMIC DNA]</scope>
    <source>
        <strain evidence="4 5">22DIII</strain>
    </source>
</reference>
<evidence type="ECO:0000259" key="3">
    <source>
        <dbReference type="PROSITE" id="PS51900"/>
    </source>
</evidence>
<dbReference type="EMBL" id="SDLP01000004">
    <property type="protein sequence ID" value="TDL07232.1"/>
    <property type="molecule type" value="Genomic_DNA"/>
</dbReference>
<dbReference type="RefSeq" id="WP_133413967.1">
    <property type="nucleotide sequence ID" value="NZ_SDLP01000004.1"/>
</dbReference>
<accession>A0A4R5X527</accession>
<evidence type="ECO:0000313" key="5">
    <source>
        <dbReference type="Proteomes" id="UP000294952"/>
    </source>
</evidence>